<dbReference type="Proteomes" id="UP000198688">
    <property type="component" value="Chromosome I"/>
</dbReference>
<sequence>MTSVESNQSGSVAVVVEQSEQQVISGRGV</sequence>
<evidence type="ECO:0000313" key="1">
    <source>
        <dbReference type="EMBL" id="SDS85061.1"/>
    </source>
</evidence>
<proteinExistence type="predicted"/>
<gene>
    <name evidence="1" type="ORF">SAMN04489716_1783</name>
</gene>
<dbReference type="AlphaFoldDB" id="A0A1H1VL23"/>
<dbReference type="EMBL" id="LT629758">
    <property type="protein sequence ID" value="SDS85061.1"/>
    <property type="molecule type" value="Genomic_DNA"/>
</dbReference>
<evidence type="ECO:0000313" key="2">
    <source>
        <dbReference type="Proteomes" id="UP000198688"/>
    </source>
</evidence>
<keyword evidence="2" id="KW-1185">Reference proteome</keyword>
<name>A0A1H1VL23_9ACTN</name>
<protein>
    <submittedName>
        <fullName evidence="1">Uncharacterized protein</fullName>
    </submittedName>
</protein>
<organism evidence="1 2">
    <name type="scientific">Actinoplanes derwentensis</name>
    <dbReference type="NCBI Taxonomy" id="113562"/>
    <lineage>
        <taxon>Bacteria</taxon>
        <taxon>Bacillati</taxon>
        <taxon>Actinomycetota</taxon>
        <taxon>Actinomycetes</taxon>
        <taxon>Micromonosporales</taxon>
        <taxon>Micromonosporaceae</taxon>
        <taxon>Actinoplanes</taxon>
    </lineage>
</organism>
<accession>A0A1H1VL23</accession>
<reference evidence="1 2" key="1">
    <citation type="submission" date="2016-10" db="EMBL/GenBank/DDBJ databases">
        <authorList>
            <person name="de Groot N.N."/>
        </authorList>
    </citation>
    <scope>NUCLEOTIDE SEQUENCE [LARGE SCALE GENOMIC DNA]</scope>
    <source>
        <strain evidence="1 2">DSM 43941</strain>
    </source>
</reference>